<proteinExistence type="predicted"/>
<evidence type="ECO:0000313" key="3">
    <source>
        <dbReference type="Proteomes" id="UP000001218"/>
    </source>
</evidence>
<dbReference type="InterPro" id="IPR013728">
    <property type="entry name" value="BT_3987-like_N"/>
</dbReference>
<gene>
    <name evidence="2" type="ORF">HMPREF1077_00260</name>
</gene>
<dbReference type="Gene3D" id="2.60.120.260">
    <property type="entry name" value="Galactose-binding domain-like"/>
    <property type="match status" value="1"/>
</dbReference>
<dbReference type="EMBL" id="AGZP01000004">
    <property type="protein sequence ID" value="EKN15555.1"/>
    <property type="molecule type" value="Genomic_DNA"/>
</dbReference>
<reference evidence="2 3" key="1">
    <citation type="submission" date="2012-02" db="EMBL/GenBank/DDBJ databases">
        <title>The Genome Sequence of Parabacteroides johnsonii CL02T12C29.</title>
        <authorList>
            <consortium name="The Broad Institute Genome Sequencing Platform"/>
            <person name="Earl A."/>
            <person name="Ward D."/>
            <person name="Feldgarden M."/>
            <person name="Gevers D."/>
            <person name="Zitomersky N.L."/>
            <person name="Coyne M.J."/>
            <person name="Comstock L.E."/>
            <person name="Young S.K."/>
            <person name="Zeng Q."/>
            <person name="Gargeya S."/>
            <person name="Fitzgerald M."/>
            <person name="Haas B."/>
            <person name="Abouelleil A."/>
            <person name="Alvarado L."/>
            <person name="Arachchi H.M."/>
            <person name="Berlin A."/>
            <person name="Chapman S.B."/>
            <person name="Gearin G."/>
            <person name="Goldberg J."/>
            <person name="Griggs A."/>
            <person name="Gujja S."/>
            <person name="Hansen M."/>
            <person name="Heiman D."/>
            <person name="Howarth C."/>
            <person name="Larimer J."/>
            <person name="Lui A."/>
            <person name="MacDonald P.J.P."/>
            <person name="McCowen C."/>
            <person name="Montmayeur A."/>
            <person name="Murphy C."/>
            <person name="Neiman D."/>
            <person name="Pearson M."/>
            <person name="Priest M."/>
            <person name="Roberts A."/>
            <person name="Saif S."/>
            <person name="Shea T."/>
            <person name="Sisk P."/>
            <person name="Stolte C."/>
            <person name="Sykes S."/>
            <person name="Wortman J."/>
            <person name="Nusbaum C."/>
            <person name="Birren B."/>
        </authorList>
    </citation>
    <scope>NUCLEOTIDE SEQUENCE [LARGE SCALE GENOMIC DNA]</scope>
    <source>
        <strain evidence="2 3">CL02T12C29</strain>
    </source>
</reference>
<dbReference type="InterPro" id="IPR000421">
    <property type="entry name" value="FA58C"/>
</dbReference>
<dbReference type="OrthoDB" id="1150543at2"/>
<dbReference type="InterPro" id="IPR008979">
    <property type="entry name" value="Galactose-bd-like_sf"/>
</dbReference>
<dbReference type="HOGENOM" id="CLU_045938_0_0_10"/>
<dbReference type="PROSITE" id="PS50022">
    <property type="entry name" value="FA58C_3"/>
    <property type="match status" value="1"/>
</dbReference>
<dbReference type="SUPFAM" id="SSF49785">
    <property type="entry name" value="Galactose-binding domain-like"/>
    <property type="match status" value="1"/>
</dbReference>
<dbReference type="PROSITE" id="PS51257">
    <property type="entry name" value="PROKAR_LIPOPROTEIN"/>
    <property type="match status" value="1"/>
</dbReference>
<comment type="caution">
    <text evidence="2">The sequence shown here is derived from an EMBL/GenBank/DDBJ whole genome shotgun (WGS) entry which is preliminary data.</text>
</comment>
<dbReference type="Gene3D" id="2.60.40.1740">
    <property type="entry name" value="hypothetical protein (bacova_03559)"/>
    <property type="match status" value="2"/>
</dbReference>
<dbReference type="Pfam" id="PF08522">
    <property type="entry name" value="BT_3987-like_N"/>
    <property type="match status" value="2"/>
</dbReference>
<organism evidence="2 3">
    <name type="scientific">Parabacteroides johnsonii CL02T12C29</name>
    <dbReference type="NCBI Taxonomy" id="999419"/>
    <lineage>
        <taxon>Bacteria</taxon>
        <taxon>Pseudomonadati</taxon>
        <taxon>Bacteroidota</taxon>
        <taxon>Bacteroidia</taxon>
        <taxon>Bacteroidales</taxon>
        <taxon>Tannerellaceae</taxon>
        <taxon>Parabacteroides</taxon>
    </lineage>
</organism>
<feature type="domain" description="F5/8 type C" evidence="1">
    <location>
        <begin position="291"/>
        <end position="441"/>
    </location>
</feature>
<dbReference type="PATRIC" id="fig|999419.3.peg.257"/>
<sequence>MKVNYIGIACMAVLLLTACDESKYELENLVPDEYHKVLYINNSGTQDLTLYNTGELNTYAFSVYKGGSDPSLTASVEIAIHSQEEVDALYGVNYRVIPSDSYSMETRRLDFASDERSKVVTLSLSTDLIGAAMEANPEATYVLPLYLTSEKDSVNADKSELFIRIADVLTPTVGFTNTDIQPLSYTYGFDTQSVEIGFGLDTDNNWEVECQFAVDSEYLSSYNGKHGTAYRLLPEGNYSFEEINLLPAGTTTTDLAVSLSGSGLAPGEYMLPVRLDNVSLFNVSANAVYPLVVRVVGLKLDRAGWSIQANTEERTGEGVGNGVATCLLDGQLSTFWHSQWSGGSLPLPHEIVVDMKKETTLTNISLTERQHDSYRDVKGGEFFVSSDNLNWTAVGTFEAQKVLEEQIFSITPTKGRYFKIKITSSYRESNSSLSEIDAYGID</sequence>
<protein>
    <recommendedName>
        <fullName evidence="1">F5/8 type C domain-containing protein</fullName>
    </recommendedName>
</protein>
<dbReference type="RefSeq" id="WP_008154239.1">
    <property type="nucleotide sequence ID" value="NZ_JH976465.1"/>
</dbReference>
<evidence type="ECO:0000259" key="1">
    <source>
        <dbReference type="PROSITE" id="PS50022"/>
    </source>
</evidence>
<dbReference type="Proteomes" id="UP000001218">
    <property type="component" value="Unassembled WGS sequence"/>
</dbReference>
<name>K5ZW62_9BACT</name>
<dbReference type="AlphaFoldDB" id="K5ZW62"/>
<dbReference type="eggNOG" id="COG3511">
    <property type="taxonomic scope" value="Bacteria"/>
</dbReference>
<dbReference type="Pfam" id="PF00754">
    <property type="entry name" value="F5_F8_type_C"/>
    <property type="match status" value="1"/>
</dbReference>
<accession>K5ZW62</accession>
<evidence type="ECO:0000313" key="2">
    <source>
        <dbReference type="EMBL" id="EKN15555.1"/>
    </source>
</evidence>